<dbReference type="InterPro" id="IPR036249">
    <property type="entry name" value="Thioredoxin-like_sf"/>
</dbReference>
<dbReference type="PROSITE" id="PS51352">
    <property type="entry name" value="THIOREDOXIN_2"/>
    <property type="match status" value="1"/>
</dbReference>
<evidence type="ECO:0000313" key="5">
    <source>
        <dbReference type="EMBL" id="GGP20819.1"/>
    </source>
</evidence>
<feature type="signal peptide" evidence="3">
    <location>
        <begin position="1"/>
        <end position="28"/>
    </location>
</feature>
<name>A0ABQ2P8P8_9NEIS</name>
<evidence type="ECO:0000256" key="3">
    <source>
        <dbReference type="SAM" id="SignalP"/>
    </source>
</evidence>
<evidence type="ECO:0000259" key="4">
    <source>
        <dbReference type="PROSITE" id="PS51352"/>
    </source>
</evidence>
<keyword evidence="6" id="KW-1185">Reference proteome</keyword>
<dbReference type="Gene3D" id="3.40.30.10">
    <property type="entry name" value="Glutaredoxin"/>
    <property type="match status" value="1"/>
</dbReference>
<sequence>MNLFVKGLQRWLCLVLLAVLCAGCSKVAFEGTDITGANFGGDFTLVDHHGKARRLADFQGKVVALFFGYTHCPDVCPLTMAEYAAVMKNLGNKAADVQVLFVSLDPERDTPDLLAQYVPAFNPTFIGLTGTSQQVAAVASQYKVIYQKQGAGANYTLDHSAGSFLLDKKGRLRVLENYGASPAVLTKDITTLIEE</sequence>
<keyword evidence="3" id="KW-0732">Signal</keyword>
<dbReference type="EMBL" id="BMLX01000002">
    <property type="protein sequence ID" value="GGP20819.1"/>
    <property type="molecule type" value="Genomic_DNA"/>
</dbReference>
<comment type="similarity">
    <text evidence="1">Belongs to the SCO1/2 family.</text>
</comment>
<accession>A0ABQ2P8P8</accession>
<proteinExistence type="inferred from homology"/>
<feature type="chain" id="PRO_5046769106" evidence="3">
    <location>
        <begin position="29"/>
        <end position="195"/>
    </location>
</feature>
<evidence type="ECO:0000256" key="1">
    <source>
        <dbReference type="ARBA" id="ARBA00010996"/>
    </source>
</evidence>
<dbReference type="PANTHER" id="PTHR12151:SF25">
    <property type="entry name" value="LINALOOL DEHYDRATASE_ISOMERASE DOMAIN-CONTAINING PROTEIN"/>
    <property type="match status" value="1"/>
</dbReference>
<feature type="domain" description="Thioredoxin" evidence="4">
    <location>
        <begin position="20"/>
        <end position="195"/>
    </location>
</feature>
<dbReference type="SUPFAM" id="SSF52833">
    <property type="entry name" value="Thioredoxin-like"/>
    <property type="match status" value="1"/>
</dbReference>
<dbReference type="InterPro" id="IPR013766">
    <property type="entry name" value="Thioredoxin_domain"/>
</dbReference>
<comment type="caution">
    <text evidence="5">The sequence shown here is derived from an EMBL/GenBank/DDBJ whole genome shotgun (WGS) entry which is preliminary data.</text>
</comment>
<reference evidence="6" key="1">
    <citation type="journal article" date="2019" name="Int. J. Syst. Evol. Microbiol.">
        <title>The Global Catalogue of Microorganisms (GCM) 10K type strain sequencing project: providing services to taxonomists for standard genome sequencing and annotation.</title>
        <authorList>
            <consortium name="The Broad Institute Genomics Platform"/>
            <consortium name="The Broad Institute Genome Sequencing Center for Infectious Disease"/>
            <person name="Wu L."/>
            <person name="Ma J."/>
        </authorList>
    </citation>
    <scope>NUCLEOTIDE SEQUENCE [LARGE SCALE GENOMIC DNA]</scope>
    <source>
        <strain evidence="6">CGMCC 1.8859</strain>
    </source>
</reference>
<dbReference type="Proteomes" id="UP000637267">
    <property type="component" value="Unassembled WGS sequence"/>
</dbReference>
<dbReference type="PANTHER" id="PTHR12151">
    <property type="entry name" value="ELECTRON TRANSPORT PROTIN SCO1/SENC FAMILY MEMBER"/>
    <property type="match status" value="1"/>
</dbReference>
<dbReference type="InterPro" id="IPR003782">
    <property type="entry name" value="SCO1/SenC"/>
</dbReference>
<gene>
    <name evidence="5" type="ORF">GCM10010970_17110</name>
</gene>
<organism evidence="5 6">
    <name type="scientific">Silvimonas iriomotensis</name>
    <dbReference type="NCBI Taxonomy" id="449662"/>
    <lineage>
        <taxon>Bacteria</taxon>
        <taxon>Pseudomonadati</taxon>
        <taxon>Pseudomonadota</taxon>
        <taxon>Betaproteobacteria</taxon>
        <taxon>Neisseriales</taxon>
        <taxon>Chitinibacteraceae</taxon>
        <taxon>Silvimonas</taxon>
    </lineage>
</organism>
<evidence type="ECO:0000256" key="2">
    <source>
        <dbReference type="ARBA" id="ARBA00023008"/>
    </source>
</evidence>
<dbReference type="CDD" id="cd02968">
    <property type="entry name" value="SCO"/>
    <property type="match status" value="1"/>
</dbReference>
<dbReference type="Pfam" id="PF02630">
    <property type="entry name" value="SCO1-SenC"/>
    <property type="match status" value="1"/>
</dbReference>
<keyword evidence="2" id="KW-0186">Copper</keyword>
<evidence type="ECO:0000313" key="6">
    <source>
        <dbReference type="Proteomes" id="UP000637267"/>
    </source>
</evidence>
<protein>
    <submittedName>
        <fullName evidence="5">Photosynthetic protein synthase I</fullName>
    </submittedName>
</protein>